<protein>
    <submittedName>
        <fullName evidence="3">Uncharacterized protein</fullName>
    </submittedName>
</protein>
<dbReference type="Proteomes" id="UP000248349">
    <property type="component" value="Unassembled WGS sequence"/>
</dbReference>
<feature type="region of interest" description="Disordered" evidence="2">
    <location>
        <begin position="885"/>
        <end position="1032"/>
    </location>
</feature>
<reference evidence="3 4" key="1">
    <citation type="submission" date="2016-12" db="EMBL/GenBank/DDBJ databases">
        <title>The genomes of Aspergillus section Nigri reveals drivers in fungal speciation.</title>
        <authorList>
            <consortium name="DOE Joint Genome Institute"/>
            <person name="Vesth T.C."/>
            <person name="Nybo J."/>
            <person name="Theobald S."/>
            <person name="Brandl J."/>
            <person name="Frisvad J.C."/>
            <person name="Nielsen K.F."/>
            <person name="Lyhne E.K."/>
            <person name="Kogle M.E."/>
            <person name="Kuo A."/>
            <person name="Riley R."/>
            <person name="Clum A."/>
            <person name="Nolan M."/>
            <person name="Lipzen A."/>
            <person name="Salamov A."/>
            <person name="Henrissat B."/>
            <person name="Wiebenga A."/>
            <person name="De Vries R.P."/>
            <person name="Grigoriev I.V."/>
            <person name="Mortensen U.H."/>
            <person name="Andersen M.R."/>
            <person name="Baker S.E."/>
        </authorList>
    </citation>
    <scope>NUCLEOTIDE SEQUENCE [LARGE SCALE GENOMIC DNA]</scope>
    <source>
        <strain evidence="3 4">JOP 1030-1</strain>
    </source>
</reference>
<organism evidence="3 4">
    <name type="scientific">Aspergillus saccharolyticus JOP 1030-1</name>
    <dbReference type="NCBI Taxonomy" id="1450539"/>
    <lineage>
        <taxon>Eukaryota</taxon>
        <taxon>Fungi</taxon>
        <taxon>Dikarya</taxon>
        <taxon>Ascomycota</taxon>
        <taxon>Pezizomycotina</taxon>
        <taxon>Eurotiomycetes</taxon>
        <taxon>Eurotiomycetidae</taxon>
        <taxon>Eurotiales</taxon>
        <taxon>Aspergillaceae</taxon>
        <taxon>Aspergillus</taxon>
        <taxon>Aspergillus subgen. Circumdati</taxon>
    </lineage>
</organism>
<dbReference type="STRING" id="1450539.A0A318ZBS3"/>
<dbReference type="GeneID" id="37074683"/>
<evidence type="ECO:0000256" key="2">
    <source>
        <dbReference type="SAM" id="MobiDB-lite"/>
    </source>
</evidence>
<keyword evidence="1" id="KW-0175">Coiled coil</keyword>
<gene>
    <name evidence="3" type="ORF">BP01DRAFT_341674</name>
</gene>
<dbReference type="OrthoDB" id="5332870at2759"/>
<evidence type="ECO:0000256" key="1">
    <source>
        <dbReference type="SAM" id="Coils"/>
    </source>
</evidence>
<sequence>MADQTTSIQLGREVERLVTAPYAPSLQDLYALLQDASPASIRLWAFCKPCQISALVDVLVDGLSRSRFALPSLSAFISVTSFRDSLLQRYPHLLDQFLERSTEKDAPEYASICIAILSSPLPSDFLPPARLASFLTSVTGQLSENPCSQNILPLHRISYGLRTSPRALLEVPTEIMSSIQIELTKTLRNLADHMGNLLSLATLANLALLQGKLSNEEIRASTPMWLQSVNHFFGPKRGLKTMDLVVLRVILACSDSCSDLTPSQAAESICLAIQICDRVEPEQKEAWNSVNQSKIAKLREKVTRTGIDRGVQILGATFLSSILPTATLSPEIPRLALEGVLSEASAAVLSVLPIEYVPRLVSAAVACSQESAAQDILDYVLSTLQISRPTKPSDLQSLQIAGSLITGLQNADIRLFRTCISEAILRQCNGAIIHYLKDFPKLASSSQCHDSGICFSNHSRMQNELICDLFACNLYASLIQTSNTSEPNCAEVGALRLFVEKSKRLLCRDGCTFLNSKPINSVRFVLPHESHENVPSSRSDWREAMRETLALNSRTTQEDMMRKIEDICYDLEQRCDNVEAPLRAAEKERDECSWELEKLRSQNDELQSQLHKSSSTIDDLHQEIFRLEHQSEAASMRAEELAANLKALQKELADHRRESQEVVTSEREQARTRELDLVASVTEKDDQLEALQEEVAEQKKANRDLQDKLDEVSKSKATCLEHVASLEQEVVRLGHSLQHYQMLVTDKEEEAKRILDEKQSAGREAKMLHDKLHEREAELNRVQETIQLATEEHLRERDNLREQTKKTAEEIDKWREKYSRICAAKDKEAIIAATEAKGKSRRIEYLETKVYQLKDERAAKAREFSEAQQHIGRLMNIMGFKAEPEVSTAANRHRRTRSTSGSAEPVAMPQQTQPQEEEEDFQTQPEERAGARFDNYTPSSGNCSLKRSLDRAFPDADGLSSPRTVNGGQLVNAGGRDAATPKQQQQQQQKKPLGDADLNSQPSSQQSVGSHYSVRDSIEKRPLRRGQDENHHLQHIDLDMDLEFSKDFLFTSTSLSNSNDHAPPSET</sequence>
<dbReference type="RefSeq" id="XP_025430903.1">
    <property type="nucleotide sequence ID" value="XM_025573455.1"/>
</dbReference>
<evidence type="ECO:0000313" key="4">
    <source>
        <dbReference type="Proteomes" id="UP000248349"/>
    </source>
</evidence>
<proteinExistence type="predicted"/>
<feature type="coiled-coil region" evidence="1">
    <location>
        <begin position="582"/>
        <end position="715"/>
    </location>
</feature>
<accession>A0A318ZBS3</accession>
<name>A0A318ZBS3_9EURO</name>
<dbReference type="EMBL" id="KZ821234">
    <property type="protein sequence ID" value="PYH44921.1"/>
    <property type="molecule type" value="Genomic_DNA"/>
</dbReference>
<evidence type="ECO:0000313" key="3">
    <source>
        <dbReference type="EMBL" id="PYH44921.1"/>
    </source>
</evidence>
<feature type="compositionally biased region" description="Basic and acidic residues" evidence="2">
    <location>
        <begin position="1013"/>
        <end position="1032"/>
    </location>
</feature>
<dbReference type="Gene3D" id="6.10.140.920">
    <property type="match status" value="1"/>
</dbReference>
<feature type="coiled-coil region" evidence="1">
    <location>
        <begin position="744"/>
        <end position="817"/>
    </location>
</feature>
<feature type="compositionally biased region" description="Polar residues" evidence="2">
    <location>
        <begin position="998"/>
        <end position="1010"/>
    </location>
</feature>
<feature type="compositionally biased region" description="Low complexity" evidence="2">
    <location>
        <begin position="982"/>
        <end position="991"/>
    </location>
</feature>
<keyword evidence="4" id="KW-1185">Reference proteome</keyword>
<dbReference type="AlphaFoldDB" id="A0A318ZBS3"/>
<feature type="compositionally biased region" description="Polar residues" evidence="2">
    <location>
        <begin position="936"/>
        <end position="945"/>
    </location>
</feature>